<comment type="caution">
    <text evidence="2">The sequence shown here is derived from an EMBL/GenBank/DDBJ whole genome shotgun (WGS) entry which is preliminary data.</text>
</comment>
<feature type="chain" id="PRO_5041444534" description="AA1-like domain-containing protein" evidence="1">
    <location>
        <begin position="20"/>
        <end position="315"/>
    </location>
</feature>
<sequence>MTRTLSFIAAAFLAYGASGARVCGNGTAPAAGFSYQLTDVRYDGPDPSKNLGVSTIAVGLGNGATPTYECVAQWPESWAGWYEGGSNIIWSDCIWTGAGFGQDKTVSFALDWKTKKMYLAQSYDCSDKQGSEGSASGSLALDFECSSRDGASYCLPKSTTNGTRPALRITTSPVPVSAASTCSSKAWRVENWLRRYEMSPGSSTPGAPLVSDTGPSFTLRSLPANTTFSCTTSKQLNSTFEGACKSDGATASASSVDFSFDSKINILKFSERSDCGGSPVTTVGVAYFQSICDRGFNSVVFTCTSEPLWVGAGVL</sequence>
<evidence type="ECO:0000256" key="1">
    <source>
        <dbReference type="SAM" id="SignalP"/>
    </source>
</evidence>
<accession>A0AA39YC56</accession>
<evidence type="ECO:0000313" key="2">
    <source>
        <dbReference type="EMBL" id="KAK0649937.1"/>
    </source>
</evidence>
<evidence type="ECO:0000313" key="3">
    <source>
        <dbReference type="Proteomes" id="UP001174936"/>
    </source>
</evidence>
<organism evidence="2 3">
    <name type="scientific">Cercophora newfieldiana</name>
    <dbReference type="NCBI Taxonomy" id="92897"/>
    <lineage>
        <taxon>Eukaryota</taxon>
        <taxon>Fungi</taxon>
        <taxon>Dikarya</taxon>
        <taxon>Ascomycota</taxon>
        <taxon>Pezizomycotina</taxon>
        <taxon>Sordariomycetes</taxon>
        <taxon>Sordariomycetidae</taxon>
        <taxon>Sordariales</taxon>
        <taxon>Lasiosphaeriaceae</taxon>
        <taxon>Cercophora</taxon>
    </lineage>
</organism>
<evidence type="ECO:0008006" key="4">
    <source>
        <dbReference type="Google" id="ProtNLM"/>
    </source>
</evidence>
<dbReference type="Proteomes" id="UP001174936">
    <property type="component" value="Unassembled WGS sequence"/>
</dbReference>
<keyword evidence="3" id="KW-1185">Reference proteome</keyword>
<keyword evidence="1" id="KW-0732">Signal</keyword>
<protein>
    <recommendedName>
        <fullName evidence="4">AA1-like domain-containing protein</fullName>
    </recommendedName>
</protein>
<feature type="signal peptide" evidence="1">
    <location>
        <begin position="1"/>
        <end position="19"/>
    </location>
</feature>
<reference evidence="2" key="1">
    <citation type="submission" date="2023-06" db="EMBL/GenBank/DDBJ databases">
        <title>Genome-scale phylogeny and comparative genomics of the fungal order Sordariales.</title>
        <authorList>
            <consortium name="Lawrence Berkeley National Laboratory"/>
            <person name="Hensen N."/>
            <person name="Bonometti L."/>
            <person name="Westerberg I."/>
            <person name="Brannstrom I.O."/>
            <person name="Guillou S."/>
            <person name="Cros-Aarteil S."/>
            <person name="Calhoun S."/>
            <person name="Haridas S."/>
            <person name="Kuo A."/>
            <person name="Mondo S."/>
            <person name="Pangilinan J."/>
            <person name="Riley R."/>
            <person name="Labutti K."/>
            <person name="Andreopoulos B."/>
            <person name="Lipzen A."/>
            <person name="Chen C."/>
            <person name="Yanf M."/>
            <person name="Daum C."/>
            <person name="Ng V."/>
            <person name="Clum A."/>
            <person name="Steindorff A."/>
            <person name="Ohm R."/>
            <person name="Martin F."/>
            <person name="Silar P."/>
            <person name="Natvig D."/>
            <person name="Lalanne C."/>
            <person name="Gautier V."/>
            <person name="Ament-Velasquez S.L."/>
            <person name="Kruys A."/>
            <person name="Hutchinson M.I."/>
            <person name="Powell A.J."/>
            <person name="Barry K."/>
            <person name="Miller A.N."/>
            <person name="Grigoriev I.V."/>
            <person name="Debuchy R."/>
            <person name="Gladieux P."/>
            <person name="Thoren M.H."/>
            <person name="Johannesson H."/>
        </authorList>
    </citation>
    <scope>NUCLEOTIDE SEQUENCE</scope>
    <source>
        <strain evidence="2">SMH2532-1</strain>
    </source>
</reference>
<gene>
    <name evidence="2" type="ORF">B0T16DRAFT_326382</name>
</gene>
<dbReference type="AlphaFoldDB" id="A0AA39YC56"/>
<dbReference type="EMBL" id="JAULSV010000003">
    <property type="protein sequence ID" value="KAK0649937.1"/>
    <property type="molecule type" value="Genomic_DNA"/>
</dbReference>
<proteinExistence type="predicted"/>
<name>A0AA39YC56_9PEZI</name>